<name>A0AAD7DP12_MYCRO</name>
<dbReference type="Proteomes" id="UP001221757">
    <property type="component" value="Unassembled WGS sequence"/>
</dbReference>
<evidence type="ECO:0000313" key="6">
    <source>
        <dbReference type="EMBL" id="KAJ7695777.1"/>
    </source>
</evidence>
<dbReference type="EMBL" id="JARKIE010000037">
    <property type="protein sequence ID" value="KAJ7695777.1"/>
    <property type="molecule type" value="Genomic_DNA"/>
</dbReference>
<evidence type="ECO:0000256" key="2">
    <source>
        <dbReference type="ARBA" id="ARBA00022797"/>
    </source>
</evidence>
<keyword evidence="2" id="KW-0058">Aromatic hydrocarbons catabolism</keyword>
<dbReference type="SUPFAM" id="SSF53474">
    <property type="entry name" value="alpha/beta-Hydrolases"/>
    <property type="match status" value="1"/>
</dbReference>
<dbReference type="InterPro" id="IPR029058">
    <property type="entry name" value="AB_hydrolase_fold"/>
</dbReference>
<dbReference type="GO" id="GO:0004301">
    <property type="term" value="F:epoxide hydrolase activity"/>
    <property type="evidence" value="ECO:0007669"/>
    <property type="project" value="TreeGrafter"/>
</dbReference>
<reference evidence="6" key="1">
    <citation type="submission" date="2023-03" db="EMBL/GenBank/DDBJ databases">
        <title>Massive genome expansion in bonnet fungi (Mycena s.s.) driven by repeated elements and novel gene families across ecological guilds.</title>
        <authorList>
            <consortium name="Lawrence Berkeley National Laboratory"/>
            <person name="Harder C.B."/>
            <person name="Miyauchi S."/>
            <person name="Viragh M."/>
            <person name="Kuo A."/>
            <person name="Thoen E."/>
            <person name="Andreopoulos B."/>
            <person name="Lu D."/>
            <person name="Skrede I."/>
            <person name="Drula E."/>
            <person name="Henrissat B."/>
            <person name="Morin E."/>
            <person name="Kohler A."/>
            <person name="Barry K."/>
            <person name="LaButti K."/>
            <person name="Morin E."/>
            <person name="Salamov A."/>
            <person name="Lipzen A."/>
            <person name="Mereny Z."/>
            <person name="Hegedus B."/>
            <person name="Baldrian P."/>
            <person name="Stursova M."/>
            <person name="Weitz H."/>
            <person name="Taylor A."/>
            <person name="Grigoriev I.V."/>
            <person name="Nagy L.G."/>
            <person name="Martin F."/>
            <person name="Kauserud H."/>
        </authorList>
    </citation>
    <scope>NUCLEOTIDE SEQUENCE</scope>
    <source>
        <strain evidence="6">CBHHK067</strain>
    </source>
</reference>
<dbReference type="PIRSF" id="PIRSF001112">
    <property type="entry name" value="Epoxide_hydrolase"/>
    <property type="match status" value="1"/>
</dbReference>
<dbReference type="Gene3D" id="3.40.50.1820">
    <property type="entry name" value="alpha/beta hydrolase"/>
    <property type="match status" value="1"/>
</dbReference>
<evidence type="ECO:0000313" key="7">
    <source>
        <dbReference type="Proteomes" id="UP001221757"/>
    </source>
</evidence>
<gene>
    <name evidence="6" type="ORF">B0H17DRAFT_979919</name>
</gene>
<evidence type="ECO:0000256" key="1">
    <source>
        <dbReference type="ARBA" id="ARBA00010088"/>
    </source>
</evidence>
<dbReference type="InterPro" id="IPR016292">
    <property type="entry name" value="Epoxide_hydrolase"/>
</dbReference>
<protein>
    <submittedName>
        <fullName evidence="6">Alpha/Beta hydrolase protein</fullName>
    </submittedName>
</protein>
<dbReference type="AlphaFoldDB" id="A0AAD7DP12"/>
<feature type="active site" description="Nucleophile" evidence="4">
    <location>
        <position position="179"/>
    </location>
</feature>
<dbReference type="InterPro" id="IPR010497">
    <property type="entry name" value="Epoxide_hydro_N"/>
</dbReference>
<feature type="active site" description="Proton donor" evidence="4">
    <location>
        <position position="304"/>
    </location>
</feature>
<organism evidence="6 7">
    <name type="scientific">Mycena rosella</name>
    <name type="common">Pink bonnet</name>
    <name type="synonym">Agaricus rosellus</name>
    <dbReference type="NCBI Taxonomy" id="1033263"/>
    <lineage>
        <taxon>Eukaryota</taxon>
        <taxon>Fungi</taxon>
        <taxon>Dikarya</taxon>
        <taxon>Basidiomycota</taxon>
        <taxon>Agaricomycotina</taxon>
        <taxon>Agaricomycetes</taxon>
        <taxon>Agaricomycetidae</taxon>
        <taxon>Agaricales</taxon>
        <taxon>Marasmiineae</taxon>
        <taxon>Mycenaceae</taxon>
        <taxon>Mycena</taxon>
    </lineage>
</organism>
<feature type="active site" description="Proton acceptor" evidence="4">
    <location>
        <position position="361"/>
    </location>
</feature>
<sequence length="396" mass="44049">MSETPFNIAISDEHLALLRRKLELTTFPDELEGSGWEYGVPLTDLRKLVEKWKNGFNWRTQEAHINSELPQFTRDIEVDGHGTLNIHYVHKKSIVAQAIPLLFVHGWPGSFLEARKLAPLLATGTPDFPAFHLVAVSLPGYGFSQGPTTKGFDLNQYAEVGNKLMLALGYKEYVTQGGDLGFPITYRIAKNYGGKHVKAFHTNMPIGAPPEAGTAPPLTEKEEERLAKNASFLRLGLGYLRQQQTQPQTLGYSLADSPAGLLAWIYEKLVNWSDAYPWSDDEVLTWISIYWFSRAGPTASLRVYFEAENRNFDAIFAVSQPTPTIPLGISHFPNDSLVFPRSWTRVLGNIVFDGQHESGGHFAAHERPQELADDLRKMFGKGGPAFGVVSGRSGYA</sequence>
<dbReference type="PANTHER" id="PTHR21661">
    <property type="entry name" value="EPOXIDE HYDROLASE 1-RELATED"/>
    <property type="match status" value="1"/>
</dbReference>
<comment type="caution">
    <text evidence="6">The sequence shown here is derived from an EMBL/GenBank/DDBJ whole genome shotgun (WGS) entry which is preliminary data.</text>
</comment>
<dbReference type="GO" id="GO:0097176">
    <property type="term" value="P:epoxide metabolic process"/>
    <property type="evidence" value="ECO:0007669"/>
    <property type="project" value="TreeGrafter"/>
</dbReference>
<dbReference type="PRINTS" id="PR00412">
    <property type="entry name" value="EPOXHYDRLASE"/>
</dbReference>
<proteinExistence type="inferred from homology"/>
<feature type="domain" description="Epoxide hydrolase N-terminal" evidence="5">
    <location>
        <begin position="4"/>
        <end position="113"/>
    </location>
</feature>
<evidence type="ECO:0000259" key="5">
    <source>
        <dbReference type="Pfam" id="PF06441"/>
    </source>
</evidence>
<keyword evidence="3 6" id="KW-0378">Hydrolase</keyword>
<evidence type="ECO:0000256" key="4">
    <source>
        <dbReference type="PIRSR" id="PIRSR001112-1"/>
    </source>
</evidence>
<keyword evidence="7" id="KW-1185">Reference proteome</keyword>
<comment type="similarity">
    <text evidence="1">Belongs to the peptidase S33 family.</text>
</comment>
<dbReference type="Pfam" id="PF06441">
    <property type="entry name" value="EHN"/>
    <property type="match status" value="1"/>
</dbReference>
<dbReference type="PANTHER" id="PTHR21661:SF35">
    <property type="entry name" value="EPOXIDE HYDROLASE"/>
    <property type="match status" value="1"/>
</dbReference>
<accession>A0AAD7DP12</accession>
<evidence type="ECO:0000256" key="3">
    <source>
        <dbReference type="ARBA" id="ARBA00022801"/>
    </source>
</evidence>
<dbReference type="InterPro" id="IPR000639">
    <property type="entry name" value="Epox_hydrolase-like"/>
</dbReference>